<dbReference type="AlphaFoldDB" id="A0A7W4WAJ8"/>
<evidence type="ECO:0000313" key="1">
    <source>
        <dbReference type="EMBL" id="MBB3060173.1"/>
    </source>
</evidence>
<protein>
    <submittedName>
        <fullName evidence="1">Uncharacterized protein</fullName>
    </submittedName>
</protein>
<sequence>MATRWRAITSSRLSVGQAIAFSCTVVLTITRSNSAGRTAALIVTLSPSFLPSLAERAAETPDLVASHGHGGLTHNIRVASTANGWHRSII</sequence>
<keyword evidence="2" id="KW-1185">Reference proteome</keyword>
<proteinExistence type="predicted"/>
<name>A0A7W4WAJ8_9GAMM</name>
<evidence type="ECO:0000313" key="2">
    <source>
        <dbReference type="Proteomes" id="UP000535937"/>
    </source>
</evidence>
<gene>
    <name evidence="1" type="ORF">FHS09_000988</name>
</gene>
<comment type="caution">
    <text evidence="1">The sequence shown here is derived from an EMBL/GenBank/DDBJ whole genome shotgun (WGS) entry which is preliminary data.</text>
</comment>
<reference evidence="1 2" key="1">
    <citation type="submission" date="2020-08" db="EMBL/GenBank/DDBJ databases">
        <title>Genomic Encyclopedia of Type Strains, Phase III (KMG-III): the genomes of soil and plant-associated and newly described type strains.</title>
        <authorList>
            <person name="Whitman W."/>
        </authorList>
    </citation>
    <scope>NUCLEOTIDE SEQUENCE [LARGE SCALE GENOMIC DNA]</scope>
    <source>
        <strain evidence="1 2">CECT 8799</strain>
    </source>
</reference>
<accession>A0A7W4WAJ8</accession>
<dbReference type="PROSITE" id="PS51257">
    <property type="entry name" value="PROKAR_LIPOPROTEIN"/>
    <property type="match status" value="1"/>
</dbReference>
<dbReference type="EMBL" id="JACHWZ010000004">
    <property type="protein sequence ID" value="MBB3060173.1"/>
    <property type="molecule type" value="Genomic_DNA"/>
</dbReference>
<dbReference type="Proteomes" id="UP000535937">
    <property type="component" value="Unassembled WGS sequence"/>
</dbReference>
<organism evidence="1 2">
    <name type="scientific">Microbulbifer rhizosphaerae</name>
    <dbReference type="NCBI Taxonomy" id="1562603"/>
    <lineage>
        <taxon>Bacteria</taxon>
        <taxon>Pseudomonadati</taxon>
        <taxon>Pseudomonadota</taxon>
        <taxon>Gammaproteobacteria</taxon>
        <taxon>Cellvibrionales</taxon>
        <taxon>Microbulbiferaceae</taxon>
        <taxon>Microbulbifer</taxon>
    </lineage>
</organism>